<dbReference type="InterPro" id="IPR056924">
    <property type="entry name" value="SH3_Tf2-1"/>
</dbReference>
<dbReference type="PROSITE" id="PS50994">
    <property type="entry name" value="INTEGRASE"/>
    <property type="match status" value="1"/>
</dbReference>
<feature type="compositionally biased region" description="Polar residues" evidence="5">
    <location>
        <begin position="156"/>
        <end position="170"/>
    </location>
</feature>
<evidence type="ECO:0000313" key="9">
    <source>
        <dbReference type="Proteomes" id="UP001151760"/>
    </source>
</evidence>
<dbReference type="PROSITE" id="PS50158">
    <property type="entry name" value="ZF_CCHC"/>
    <property type="match status" value="1"/>
</dbReference>
<evidence type="ECO:0000259" key="6">
    <source>
        <dbReference type="PROSITE" id="PS50158"/>
    </source>
</evidence>
<keyword evidence="9" id="KW-1185">Reference proteome</keyword>
<gene>
    <name evidence="8" type="ORF">Tco_1067957</name>
</gene>
<dbReference type="InterPro" id="IPR012337">
    <property type="entry name" value="RNaseH-like_sf"/>
</dbReference>
<dbReference type="Pfam" id="PF24626">
    <property type="entry name" value="SH3_Tf2-1"/>
    <property type="match status" value="1"/>
</dbReference>
<keyword evidence="1" id="KW-0645">Protease</keyword>
<accession>A0ABQ5HEC9</accession>
<dbReference type="SUPFAM" id="SSF53098">
    <property type="entry name" value="Ribonuclease H-like"/>
    <property type="match status" value="1"/>
</dbReference>
<feature type="domain" description="CCHC-type" evidence="6">
    <location>
        <begin position="211"/>
        <end position="227"/>
    </location>
</feature>
<dbReference type="CDD" id="cd00303">
    <property type="entry name" value="retropepsin_like"/>
    <property type="match status" value="1"/>
</dbReference>
<keyword evidence="4" id="KW-0479">Metal-binding</keyword>
<dbReference type="InterPro" id="IPR036397">
    <property type="entry name" value="RNaseH_sf"/>
</dbReference>
<keyword evidence="4" id="KW-0862">Zinc</keyword>
<feature type="region of interest" description="Disordered" evidence="5">
    <location>
        <begin position="152"/>
        <end position="200"/>
    </location>
</feature>
<dbReference type="Gene3D" id="2.40.70.10">
    <property type="entry name" value="Acid Proteases"/>
    <property type="match status" value="1"/>
</dbReference>
<dbReference type="Proteomes" id="UP001151760">
    <property type="component" value="Unassembled WGS sequence"/>
</dbReference>
<dbReference type="Pfam" id="PF00078">
    <property type="entry name" value="RVT_1"/>
    <property type="match status" value="1"/>
</dbReference>
<dbReference type="InterPro" id="IPR001584">
    <property type="entry name" value="Integrase_cat-core"/>
</dbReference>
<feature type="domain" description="Integrase catalytic" evidence="7">
    <location>
        <begin position="829"/>
        <end position="923"/>
    </location>
</feature>
<dbReference type="InterPro" id="IPR036875">
    <property type="entry name" value="Znf_CCHC_sf"/>
</dbReference>
<proteinExistence type="predicted"/>
<dbReference type="Pfam" id="PF03732">
    <property type="entry name" value="Retrotrans_gag"/>
    <property type="match status" value="1"/>
</dbReference>
<dbReference type="PANTHER" id="PTHR35046">
    <property type="entry name" value="ZINC KNUCKLE (CCHC-TYPE) FAMILY PROTEIN"/>
    <property type="match status" value="1"/>
</dbReference>
<dbReference type="Pfam" id="PF17919">
    <property type="entry name" value="RT_RNaseH_2"/>
    <property type="match status" value="1"/>
</dbReference>
<keyword evidence="2" id="KW-0378">Hydrolase</keyword>
<dbReference type="SUPFAM" id="SSF57756">
    <property type="entry name" value="Retrovirus zinc finger-like domains"/>
    <property type="match status" value="1"/>
</dbReference>
<keyword evidence="2" id="KW-0064">Aspartyl protease</keyword>
<evidence type="ECO:0000256" key="2">
    <source>
        <dbReference type="ARBA" id="ARBA00022750"/>
    </source>
</evidence>
<keyword evidence="4" id="KW-0863">Zinc-finger</keyword>
<dbReference type="SUPFAM" id="SSF56672">
    <property type="entry name" value="DNA/RNA polymerases"/>
    <property type="match status" value="1"/>
</dbReference>
<dbReference type="Gene3D" id="4.10.60.10">
    <property type="entry name" value="Zinc finger, CCHC-type"/>
    <property type="match status" value="1"/>
</dbReference>
<dbReference type="InterPro" id="IPR005162">
    <property type="entry name" value="Retrotrans_gag_dom"/>
</dbReference>
<organism evidence="8 9">
    <name type="scientific">Tanacetum coccineum</name>
    <dbReference type="NCBI Taxonomy" id="301880"/>
    <lineage>
        <taxon>Eukaryota</taxon>
        <taxon>Viridiplantae</taxon>
        <taxon>Streptophyta</taxon>
        <taxon>Embryophyta</taxon>
        <taxon>Tracheophyta</taxon>
        <taxon>Spermatophyta</taxon>
        <taxon>Magnoliopsida</taxon>
        <taxon>eudicotyledons</taxon>
        <taxon>Gunneridae</taxon>
        <taxon>Pentapetalae</taxon>
        <taxon>asterids</taxon>
        <taxon>campanulids</taxon>
        <taxon>Asterales</taxon>
        <taxon>Asteraceae</taxon>
        <taxon>Asteroideae</taxon>
        <taxon>Anthemideae</taxon>
        <taxon>Anthemidinae</taxon>
        <taxon>Tanacetum</taxon>
    </lineage>
</organism>
<evidence type="ECO:0000256" key="1">
    <source>
        <dbReference type="ARBA" id="ARBA00022670"/>
    </source>
</evidence>
<dbReference type="Gene3D" id="3.30.420.10">
    <property type="entry name" value="Ribonuclease H-like superfamily/Ribonuclease H"/>
    <property type="match status" value="1"/>
</dbReference>
<feature type="compositionally biased region" description="Low complexity" evidence="5">
    <location>
        <begin position="171"/>
        <end position="183"/>
    </location>
</feature>
<comment type="caution">
    <text evidence="8">The sequence shown here is derived from an EMBL/GenBank/DDBJ whole genome shotgun (WGS) entry which is preliminary data.</text>
</comment>
<feature type="compositionally biased region" description="Acidic residues" evidence="5">
    <location>
        <begin position="1035"/>
        <end position="1044"/>
    </location>
</feature>
<protein>
    <submittedName>
        <fullName evidence="8">Transposon ty3-I gag-pol polyprotein</fullName>
    </submittedName>
</protein>
<evidence type="ECO:0000259" key="7">
    <source>
        <dbReference type="PROSITE" id="PS50994"/>
    </source>
</evidence>
<dbReference type="Pfam" id="PF00098">
    <property type="entry name" value="zf-CCHC"/>
    <property type="match status" value="1"/>
</dbReference>
<dbReference type="SMART" id="SM00343">
    <property type="entry name" value="ZnF_C2HC"/>
    <property type="match status" value="1"/>
</dbReference>
<keyword evidence="3" id="KW-0238">DNA-binding</keyword>
<sequence length="1061" mass="119981">MVGPAQEPKEQPPHMVLLGAWVLRGGAGAWWQREHDNRRAQGRRPVDTLMRMKRMIKGRFLPSDIEQILYQQYHTCVQGKRTVVDYTGEFLRLQARCNLRETDEQSAARYISGLKFSIQERLSLTPIWSMDQARNMAMKAEMMASKTGVGFRRSNMESSSNYGSRPNQIQSTIPSTTTTTSSSKAGGSGVDKNKESQSVNSNFYARPMGAKCFRCGEPGHRSNVCPKRSTYYSVESGNDGLTIDEAFKEEDELEYVEPLDGEAEQVTYVIQRTLCSPKVSDLSQGNKIFQTKCLVKENICSIIIDGGSCKNLVSKSLVKDFKLPIEPHPNPYQIGWIKKGPTLKVTEICKVPFAIGKHYNELVTYDVVDMEACHVLLERPWQHDVDATHQGKSNMYLFKWSGKTIVMLPLGVVSPKKKLENKTLVTLVASPKEFQAERKETGVSYALIVKCVKDVMENSIPAVVKPLLAEFSKIVADDTPEALPSLRNIQHQIDLIPGASLPNLPHYRMSPKESEVLREKIEELLKKGHIQESISPCAVPALLTPKKDGSARLFFKIDLRSGYHQIRIKPGDEWKTAIKTKDGLYEWLVMPFGLSNALSIFMRLMTQVLRPFMGKFVVVCFDDILIYSQTNEEHLGHLRKVMKALADNDLFVNLKKCNFITNKLLFLRYIVSSDGIHVDEAKVQAVRDWPSPKTLSETKEAEESFKIIKEKLTTAPVLSLPNFDKVFELECDTCGTGIGAVLSQEGRHVAFHSEKLNEARQKWSQLIKEVHAGGLSAHLGRDKTIASVESRFYWPQLKRDVRAFVKRCVVRQEGKGKTQNTGLYMSLPVPESPWVDILMDFVLGLPRTQWGVDSVFVVVDRFSKMAHFIPCKKTSDAAHIARLFFQEVVRLHGVPKSITSDRDTQAEFAYNSAVHSSTGFSPFEVVYKTSPRHVGLSNHEKKRGKKLFQVGDEVMVFLRKERFPVGTYSKLQPKKYGPYKVLRKINDNAYVVDLPNTMSISKTFNVSDIYEFHSEDVNEGEHSRTSSSKERGNDEDMIQELAEEYMDHLEHGKSKGTAKNK</sequence>
<evidence type="ECO:0000256" key="4">
    <source>
        <dbReference type="PROSITE-ProRule" id="PRU00047"/>
    </source>
</evidence>
<dbReference type="PANTHER" id="PTHR35046:SF18">
    <property type="entry name" value="RNA-DIRECTED DNA POLYMERASE"/>
    <property type="match status" value="1"/>
</dbReference>
<evidence type="ECO:0000313" key="8">
    <source>
        <dbReference type="EMBL" id="GJT86240.1"/>
    </source>
</evidence>
<evidence type="ECO:0000256" key="5">
    <source>
        <dbReference type="SAM" id="MobiDB-lite"/>
    </source>
</evidence>
<reference evidence="8" key="2">
    <citation type="submission" date="2022-01" db="EMBL/GenBank/DDBJ databases">
        <authorList>
            <person name="Yamashiro T."/>
            <person name="Shiraishi A."/>
            <person name="Satake H."/>
            <person name="Nakayama K."/>
        </authorList>
    </citation>
    <scope>NUCLEOTIDE SEQUENCE</scope>
</reference>
<name>A0ABQ5HEC9_9ASTR</name>
<dbReference type="Gene3D" id="3.10.10.10">
    <property type="entry name" value="HIV Type 1 Reverse Transcriptase, subunit A, domain 1"/>
    <property type="match status" value="2"/>
</dbReference>
<evidence type="ECO:0000256" key="3">
    <source>
        <dbReference type="ARBA" id="ARBA00023125"/>
    </source>
</evidence>
<dbReference type="EMBL" id="BQNB010019529">
    <property type="protein sequence ID" value="GJT86240.1"/>
    <property type="molecule type" value="Genomic_DNA"/>
</dbReference>
<feature type="region of interest" description="Disordered" evidence="5">
    <location>
        <begin position="1015"/>
        <end position="1061"/>
    </location>
</feature>
<reference evidence="8" key="1">
    <citation type="journal article" date="2022" name="Int. J. Mol. Sci.">
        <title>Draft Genome of Tanacetum Coccineum: Genomic Comparison of Closely Related Tanacetum-Family Plants.</title>
        <authorList>
            <person name="Yamashiro T."/>
            <person name="Shiraishi A."/>
            <person name="Nakayama K."/>
            <person name="Satake H."/>
        </authorList>
    </citation>
    <scope>NUCLEOTIDE SEQUENCE</scope>
</reference>
<dbReference type="InterPro" id="IPR043128">
    <property type="entry name" value="Rev_trsase/Diguanyl_cyclase"/>
</dbReference>
<dbReference type="InterPro" id="IPR021109">
    <property type="entry name" value="Peptidase_aspartic_dom_sf"/>
</dbReference>
<dbReference type="InterPro" id="IPR041577">
    <property type="entry name" value="RT_RNaseH_2"/>
</dbReference>
<feature type="compositionally biased region" description="Basic and acidic residues" evidence="5">
    <location>
        <begin position="1015"/>
        <end position="1034"/>
    </location>
</feature>
<dbReference type="Gene3D" id="1.10.340.70">
    <property type="match status" value="1"/>
</dbReference>
<dbReference type="InterPro" id="IPR000477">
    <property type="entry name" value="RT_dom"/>
</dbReference>
<dbReference type="InterPro" id="IPR001878">
    <property type="entry name" value="Znf_CCHC"/>
</dbReference>
<dbReference type="Gene3D" id="3.30.70.270">
    <property type="match status" value="1"/>
</dbReference>
<dbReference type="CDD" id="cd01647">
    <property type="entry name" value="RT_LTR"/>
    <property type="match status" value="1"/>
</dbReference>
<dbReference type="InterPro" id="IPR043502">
    <property type="entry name" value="DNA/RNA_pol_sf"/>
</dbReference>